<dbReference type="Proteomes" id="UP001528850">
    <property type="component" value="Unassembled WGS sequence"/>
</dbReference>
<dbReference type="CDD" id="cd02575">
    <property type="entry name" value="PseudoU_synth_EcTruD"/>
    <property type="match status" value="1"/>
</dbReference>
<dbReference type="EMBL" id="JARJJS010000001">
    <property type="protein sequence ID" value="MDF4024358.1"/>
    <property type="molecule type" value="Genomic_DNA"/>
</dbReference>
<dbReference type="PANTHER" id="PTHR47811:SF1">
    <property type="entry name" value="TRNA PSEUDOURIDINE SYNTHASE D"/>
    <property type="match status" value="1"/>
</dbReference>
<gene>
    <name evidence="4 6" type="primary">truD</name>
    <name evidence="6" type="ORF">P3W24_05195</name>
</gene>
<dbReference type="InterPro" id="IPR043165">
    <property type="entry name" value="TruD_insert_sf"/>
</dbReference>
<organism evidence="6 7">
    <name type="scientific">Luteibacter sahnii</name>
    <dbReference type="NCBI Taxonomy" id="3021977"/>
    <lineage>
        <taxon>Bacteria</taxon>
        <taxon>Pseudomonadati</taxon>
        <taxon>Pseudomonadota</taxon>
        <taxon>Gammaproteobacteria</taxon>
        <taxon>Lysobacterales</taxon>
        <taxon>Rhodanobacteraceae</taxon>
        <taxon>Luteibacter</taxon>
    </lineage>
</organism>
<dbReference type="InterPro" id="IPR001656">
    <property type="entry name" value="PsdUridine_synth_TruD"/>
</dbReference>
<dbReference type="InterPro" id="IPR020119">
    <property type="entry name" value="PsdUridine_synth_TruD_CS"/>
</dbReference>
<evidence type="ECO:0000256" key="4">
    <source>
        <dbReference type="HAMAP-Rule" id="MF_01082"/>
    </source>
</evidence>
<dbReference type="NCBIfam" id="NF002153">
    <property type="entry name" value="PRK00984.1-2"/>
    <property type="match status" value="1"/>
</dbReference>
<reference evidence="6 7" key="1">
    <citation type="journal article" date="2024" name="Curr. Microbiol.">
        <title>Luteibacter sahnii sp. nov., A Novel Yellow-Colored Xanthomonadin Pigment Producing Probiotic Bacterium from Healthy Rice Seed Microbiome.</title>
        <authorList>
            <person name="Jaiswal G."/>
            <person name="Rana R."/>
            <person name="Nayak P.K."/>
            <person name="Chouhan R."/>
            <person name="Gandhi S.G."/>
            <person name="Patel H.K."/>
            <person name="Patil P.B."/>
        </authorList>
    </citation>
    <scope>NUCLEOTIDE SEQUENCE [LARGE SCALE GENOMIC DNA]</scope>
    <source>
        <strain evidence="6 7">PPL201</strain>
    </source>
</reference>
<evidence type="ECO:0000259" key="5">
    <source>
        <dbReference type="PROSITE" id="PS50984"/>
    </source>
</evidence>
<evidence type="ECO:0000256" key="1">
    <source>
        <dbReference type="ARBA" id="ARBA00007953"/>
    </source>
</evidence>
<comment type="function">
    <text evidence="4">Responsible for synthesis of pseudouridine from uracil-13 in transfer RNAs.</text>
</comment>
<dbReference type="InterPro" id="IPR011760">
    <property type="entry name" value="PsdUridine_synth_TruD_insert"/>
</dbReference>
<name>A0ABT6B8Z6_9GAMM</name>
<keyword evidence="3 4" id="KW-0413">Isomerase</keyword>
<dbReference type="InterPro" id="IPR050170">
    <property type="entry name" value="TruD_pseudoU_synthase"/>
</dbReference>
<dbReference type="InterPro" id="IPR020103">
    <property type="entry name" value="PsdUridine_synth_cat_dom_sf"/>
</dbReference>
<keyword evidence="7" id="KW-1185">Reference proteome</keyword>
<dbReference type="RefSeq" id="WP_320550282.1">
    <property type="nucleotide sequence ID" value="NZ_JAQLOK010000002.1"/>
</dbReference>
<comment type="catalytic activity">
    <reaction evidence="4">
        <text>uridine(13) in tRNA = pseudouridine(13) in tRNA</text>
        <dbReference type="Rhea" id="RHEA:42540"/>
        <dbReference type="Rhea" id="RHEA-COMP:10105"/>
        <dbReference type="Rhea" id="RHEA-COMP:10106"/>
        <dbReference type="ChEBI" id="CHEBI:65314"/>
        <dbReference type="ChEBI" id="CHEBI:65315"/>
        <dbReference type="EC" id="5.4.99.27"/>
    </reaction>
</comment>
<dbReference type="Pfam" id="PF01142">
    <property type="entry name" value="TruD"/>
    <property type="match status" value="2"/>
</dbReference>
<dbReference type="Gene3D" id="3.30.2340.10">
    <property type="entry name" value="TruD, insertion domain"/>
    <property type="match status" value="1"/>
</dbReference>
<evidence type="ECO:0000256" key="3">
    <source>
        <dbReference type="ARBA" id="ARBA00023235"/>
    </source>
</evidence>
<comment type="similarity">
    <text evidence="1 4">Belongs to the pseudouridine synthase TruD family.</text>
</comment>
<dbReference type="PANTHER" id="PTHR47811">
    <property type="entry name" value="TRNA PSEUDOURIDINE SYNTHASE D"/>
    <property type="match status" value="1"/>
</dbReference>
<comment type="caution">
    <text evidence="6">The sequence shown here is derived from an EMBL/GenBank/DDBJ whole genome shotgun (WGS) entry which is preliminary data.</text>
</comment>
<dbReference type="PROSITE" id="PS01268">
    <property type="entry name" value="UPF0024"/>
    <property type="match status" value="1"/>
</dbReference>
<dbReference type="GO" id="GO:0160150">
    <property type="term" value="F:tRNA pseudouridine(13) synthase activity"/>
    <property type="evidence" value="ECO:0007669"/>
    <property type="project" value="UniProtKB-EC"/>
</dbReference>
<dbReference type="PROSITE" id="PS50984">
    <property type="entry name" value="TRUD"/>
    <property type="match status" value="1"/>
</dbReference>
<keyword evidence="2 4" id="KW-0819">tRNA processing</keyword>
<dbReference type="InterPro" id="IPR042214">
    <property type="entry name" value="TruD_catalytic"/>
</dbReference>
<dbReference type="EC" id="5.4.99.27" evidence="4"/>
<dbReference type="HAMAP" id="MF_01082">
    <property type="entry name" value="TruD"/>
    <property type="match status" value="1"/>
</dbReference>
<evidence type="ECO:0000313" key="6">
    <source>
        <dbReference type="EMBL" id="MDF4024358.1"/>
    </source>
</evidence>
<dbReference type="Gene3D" id="3.30.2350.20">
    <property type="entry name" value="TruD, catalytic domain"/>
    <property type="match status" value="1"/>
</dbReference>
<feature type="active site" description="Nucleophile" evidence="4">
    <location>
        <position position="79"/>
    </location>
</feature>
<accession>A0ABT6B8Z6</accession>
<dbReference type="SUPFAM" id="SSF55120">
    <property type="entry name" value="Pseudouridine synthase"/>
    <property type="match status" value="1"/>
</dbReference>
<evidence type="ECO:0000313" key="7">
    <source>
        <dbReference type="Proteomes" id="UP001528850"/>
    </source>
</evidence>
<feature type="domain" description="TRUD" evidence="5">
    <location>
        <begin position="155"/>
        <end position="300"/>
    </location>
</feature>
<evidence type="ECO:0000256" key="2">
    <source>
        <dbReference type="ARBA" id="ARBA00022694"/>
    </source>
</evidence>
<sequence length="338" mass="37073">MTDDLLPHAFGAPPLRARLRATPDDFRVDEILGYEPDGAGEHAFVMVEKRGANTDWVAREVAKFAGVPPLNVGYAGMKDRHAVTRQVFTVQLPGKADPDWSAFPHAEVVITPLGRHSRKIKRGALRGNRFVLVLRDVEGDRADAEARLTAIAARGVPNYFGEQRFGLGGRNVEQARAMFKGRRVDRDKRSILLSAARSHVFNGVLAERVRAGSWDAAMDGDIWGLDGSRSWFGPEPFDATLADRLARFDIHPTGPLWGQGDTPAGGDAGELERTVAARDADLAEGLAGARMDQERRALRLRPTELTWRWHDDGALEVAFALPAGAYATTVIRELVTEP</sequence>
<proteinExistence type="inferred from homology"/>
<protein>
    <recommendedName>
        <fullName evidence="4">tRNA pseudouridine synthase D</fullName>
        <ecNumber evidence="4">5.4.99.27</ecNumber>
    </recommendedName>
    <alternativeName>
        <fullName evidence="4">tRNA pseudouridine(13) synthase</fullName>
    </alternativeName>
    <alternativeName>
        <fullName evidence="4">tRNA pseudouridylate synthase D</fullName>
    </alternativeName>
    <alternativeName>
        <fullName evidence="4">tRNA-uridine isomerase D</fullName>
    </alternativeName>
</protein>